<keyword evidence="2" id="KW-1185">Reference proteome</keyword>
<name>A0A9D5C8Z2_9LILI</name>
<dbReference type="EMBL" id="JAGGNH010000007">
    <property type="protein sequence ID" value="KAJ0968275.1"/>
    <property type="molecule type" value="Genomic_DNA"/>
</dbReference>
<evidence type="ECO:0000313" key="1">
    <source>
        <dbReference type="EMBL" id="KAJ0968275.1"/>
    </source>
</evidence>
<dbReference type="Proteomes" id="UP001085076">
    <property type="component" value="Miscellaneous, Linkage group lg07"/>
</dbReference>
<protein>
    <submittedName>
        <fullName evidence="1">Uncharacterized protein</fullName>
    </submittedName>
</protein>
<comment type="caution">
    <text evidence="1">The sequence shown here is derived from an EMBL/GenBank/DDBJ whole genome shotgun (WGS) entry which is preliminary data.</text>
</comment>
<reference evidence="1" key="1">
    <citation type="submission" date="2021-03" db="EMBL/GenBank/DDBJ databases">
        <authorList>
            <person name="Li Z."/>
            <person name="Yang C."/>
        </authorList>
    </citation>
    <scope>NUCLEOTIDE SEQUENCE</scope>
    <source>
        <strain evidence="1">Dzin_1.0</strain>
        <tissue evidence="1">Leaf</tissue>
    </source>
</reference>
<organism evidence="1 2">
    <name type="scientific">Dioscorea zingiberensis</name>
    <dbReference type="NCBI Taxonomy" id="325984"/>
    <lineage>
        <taxon>Eukaryota</taxon>
        <taxon>Viridiplantae</taxon>
        <taxon>Streptophyta</taxon>
        <taxon>Embryophyta</taxon>
        <taxon>Tracheophyta</taxon>
        <taxon>Spermatophyta</taxon>
        <taxon>Magnoliopsida</taxon>
        <taxon>Liliopsida</taxon>
        <taxon>Dioscoreales</taxon>
        <taxon>Dioscoreaceae</taxon>
        <taxon>Dioscorea</taxon>
    </lineage>
</organism>
<proteinExistence type="predicted"/>
<dbReference type="AlphaFoldDB" id="A0A9D5C8Z2"/>
<accession>A0A9D5C8Z2</accession>
<evidence type="ECO:0000313" key="2">
    <source>
        <dbReference type="Proteomes" id="UP001085076"/>
    </source>
</evidence>
<sequence length="85" mass="9186">MMHPNVILDVSMRQSRARIDYGVSGSSAHYEDAPMLKGLGRSHSGYGGSRSSLSTVLEAHGLHGSHQGNGFWGRPLSGCWMQQAM</sequence>
<gene>
    <name evidence="1" type="ORF">J5N97_025192</name>
</gene>
<reference evidence="1" key="2">
    <citation type="journal article" date="2022" name="Hortic Res">
        <title>The genome of Dioscorea zingiberensis sheds light on the biosynthesis, origin and evolution of the medicinally important diosgenin saponins.</title>
        <authorList>
            <person name="Li Y."/>
            <person name="Tan C."/>
            <person name="Li Z."/>
            <person name="Guo J."/>
            <person name="Li S."/>
            <person name="Chen X."/>
            <person name="Wang C."/>
            <person name="Dai X."/>
            <person name="Yang H."/>
            <person name="Song W."/>
            <person name="Hou L."/>
            <person name="Xu J."/>
            <person name="Tong Z."/>
            <person name="Xu A."/>
            <person name="Yuan X."/>
            <person name="Wang W."/>
            <person name="Yang Q."/>
            <person name="Chen L."/>
            <person name="Sun Z."/>
            <person name="Wang K."/>
            <person name="Pan B."/>
            <person name="Chen J."/>
            <person name="Bao Y."/>
            <person name="Liu F."/>
            <person name="Qi X."/>
            <person name="Gang D.R."/>
            <person name="Wen J."/>
            <person name="Li J."/>
        </authorList>
    </citation>
    <scope>NUCLEOTIDE SEQUENCE</scope>
    <source>
        <strain evidence="1">Dzin_1.0</strain>
    </source>
</reference>